<keyword evidence="2" id="KW-0175">Coiled coil</keyword>
<reference evidence="4" key="1">
    <citation type="journal article" date="2014" name="Nat. Genet.">
        <title>The genome of the stress-tolerant wild tomato species Solanum pennellii.</title>
        <authorList>
            <person name="Bolger A."/>
            <person name="Scossa F."/>
            <person name="Bolger M.E."/>
            <person name="Lanz C."/>
            <person name="Maumus F."/>
            <person name="Tohge T."/>
            <person name="Quesneville H."/>
            <person name="Alseekh S."/>
            <person name="Sorensen I."/>
            <person name="Lichtenstein G."/>
            <person name="Fich E.A."/>
            <person name="Conte M."/>
            <person name="Keller H."/>
            <person name="Schneeberger K."/>
            <person name="Schwacke R."/>
            <person name="Ofner I."/>
            <person name="Vrebalov J."/>
            <person name="Xu Y."/>
            <person name="Osorio S."/>
            <person name="Aflitos S.A."/>
            <person name="Schijlen E."/>
            <person name="Jimenez-Gomez J.M."/>
            <person name="Ryngajllo M."/>
            <person name="Kimura S."/>
            <person name="Kumar R."/>
            <person name="Koenig D."/>
            <person name="Headland L.R."/>
            <person name="Maloof J.N."/>
            <person name="Sinha N."/>
            <person name="van Ham R.C."/>
            <person name="Lankhorst R.K."/>
            <person name="Mao L."/>
            <person name="Vogel A."/>
            <person name="Arsova B."/>
            <person name="Panstruga R."/>
            <person name="Fei Z."/>
            <person name="Rose J.K."/>
            <person name="Zamir D."/>
            <person name="Carrari F."/>
            <person name="Giovannoni J.J."/>
            <person name="Weigel D."/>
            <person name="Usadel B."/>
            <person name="Fernie A.R."/>
        </authorList>
    </citation>
    <scope>NUCLEOTIDE SEQUENCE [LARGE SCALE GENOMIC DNA]</scope>
    <source>
        <strain evidence="4">cv. LA0716</strain>
    </source>
</reference>
<dbReference type="PANTHER" id="PTHR35317">
    <property type="entry name" value="OS04G0629600 PROTEIN"/>
    <property type="match status" value="1"/>
</dbReference>
<reference evidence="5" key="2">
    <citation type="submission" date="2025-08" db="UniProtKB">
        <authorList>
            <consortium name="RefSeq"/>
        </authorList>
    </citation>
    <scope>IDENTIFICATION</scope>
</reference>
<sequence>MKEGETIHEMFTKLSSITNELRSLGEPISMSKQVRKVLRILPKSWESKVDAITEAKDLKVLTMDALIGNLKTHEMNRNHDQSKKEVKTDKSLMLKYKYEKDSSDDDMAYLINRFQKIVRKNKGFKRGANGPRTATQNDTCYKCGKAGHFIRECPLLKAETKNIKNQEALAEWGDSSNVSEDTDEPNDVSIVVVHEEETIFNEMFAFMTHSENEEEEDKLHQINEEVEKQNGRSNGLQVEIEEKLKTSEKNLGLALEKSNNLERDVVKLKEKLEKSLMWTKSSKLLSSVSERSSSQCWYMDNGCSKHMTGDIKNFLSLKTLQGGGDSFCDGKKGYILGVGKVGKSLGESIDNVYHVGGLK</sequence>
<dbReference type="GeneID" id="107001157"/>
<organism evidence="4 5">
    <name type="scientific">Solanum pennellii</name>
    <name type="common">Tomato</name>
    <name type="synonym">Lycopersicon pennellii</name>
    <dbReference type="NCBI Taxonomy" id="28526"/>
    <lineage>
        <taxon>Eukaryota</taxon>
        <taxon>Viridiplantae</taxon>
        <taxon>Streptophyta</taxon>
        <taxon>Embryophyta</taxon>
        <taxon>Tracheophyta</taxon>
        <taxon>Spermatophyta</taxon>
        <taxon>Magnoliopsida</taxon>
        <taxon>eudicotyledons</taxon>
        <taxon>Gunneridae</taxon>
        <taxon>Pentapetalae</taxon>
        <taxon>asterids</taxon>
        <taxon>lamiids</taxon>
        <taxon>Solanales</taxon>
        <taxon>Solanaceae</taxon>
        <taxon>Solanoideae</taxon>
        <taxon>Solaneae</taxon>
        <taxon>Solanum</taxon>
        <taxon>Solanum subgen. Lycopersicon</taxon>
    </lineage>
</organism>
<dbReference type="SUPFAM" id="SSF57756">
    <property type="entry name" value="Retrovirus zinc finger-like domains"/>
    <property type="match status" value="1"/>
</dbReference>
<dbReference type="RefSeq" id="XP_015054796.1">
    <property type="nucleotide sequence ID" value="XM_015199310.1"/>
</dbReference>
<dbReference type="InterPro" id="IPR054722">
    <property type="entry name" value="PolX-like_BBD"/>
</dbReference>
<keyword evidence="4" id="KW-1185">Reference proteome</keyword>
<dbReference type="Pfam" id="PF22936">
    <property type="entry name" value="Pol_BBD"/>
    <property type="match status" value="1"/>
</dbReference>
<evidence type="ECO:0000313" key="4">
    <source>
        <dbReference type="Proteomes" id="UP000694930"/>
    </source>
</evidence>
<evidence type="ECO:0000256" key="2">
    <source>
        <dbReference type="SAM" id="Coils"/>
    </source>
</evidence>
<dbReference type="Proteomes" id="UP000694930">
    <property type="component" value="Chromosome 10"/>
</dbReference>
<keyword evidence="1" id="KW-0479">Metal-binding</keyword>
<protein>
    <submittedName>
        <fullName evidence="5">Uncharacterized protein LOC107001157</fullName>
    </submittedName>
</protein>
<keyword evidence="1" id="KW-0862">Zinc</keyword>
<gene>
    <name evidence="5" type="primary">LOC107001157</name>
</gene>
<dbReference type="InterPro" id="IPR036875">
    <property type="entry name" value="Znf_CCHC_sf"/>
</dbReference>
<dbReference type="Gene3D" id="4.10.60.10">
    <property type="entry name" value="Zinc finger, CCHC-type"/>
    <property type="match status" value="1"/>
</dbReference>
<evidence type="ECO:0000256" key="1">
    <source>
        <dbReference type="PROSITE-ProRule" id="PRU00047"/>
    </source>
</evidence>
<evidence type="ECO:0000259" key="3">
    <source>
        <dbReference type="PROSITE" id="PS50158"/>
    </source>
</evidence>
<feature type="domain" description="CCHC-type" evidence="3">
    <location>
        <begin position="140"/>
        <end position="154"/>
    </location>
</feature>
<name>A0ABM1FCA9_SOLPN</name>
<dbReference type="Pfam" id="PF00098">
    <property type="entry name" value="zf-CCHC"/>
    <property type="match status" value="1"/>
</dbReference>
<dbReference type="Pfam" id="PF14223">
    <property type="entry name" value="Retrotran_gag_2"/>
    <property type="match status" value="1"/>
</dbReference>
<dbReference type="PANTHER" id="PTHR35317:SF35">
    <property type="entry name" value="DUF4219 DOMAIN-CONTAINING PROTEIN"/>
    <property type="match status" value="1"/>
</dbReference>
<proteinExistence type="predicted"/>
<feature type="coiled-coil region" evidence="2">
    <location>
        <begin position="212"/>
        <end position="271"/>
    </location>
</feature>
<dbReference type="SMART" id="SM00343">
    <property type="entry name" value="ZnF_C2HC"/>
    <property type="match status" value="1"/>
</dbReference>
<keyword evidence="1" id="KW-0863">Zinc-finger</keyword>
<accession>A0ABM1FCA9</accession>
<dbReference type="InterPro" id="IPR001878">
    <property type="entry name" value="Znf_CCHC"/>
</dbReference>
<evidence type="ECO:0000313" key="5">
    <source>
        <dbReference type="RefSeq" id="XP_015054796.1"/>
    </source>
</evidence>
<dbReference type="PROSITE" id="PS50158">
    <property type="entry name" value="ZF_CCHC"/>
    <property type="match status" value="1"/>
</dbReference>